<accession>A0A2U1AHZ5</accession>
<evidence type="ECO:0000313" key="4">
    <source>
        <dbReference type="EMBL" id="PVY36018.1"/>
    </source>
</evidence>
<keyword evidence="4" id="KW-0808">Transferase</keyword>
<feature type="domain" description="Glycosyl transferase family 1" evidence="1">
    <location>
        <begin position="183"/>
        <end position="346"/>
    </location>
</feature>
<dbReference type="EMBL" id="QEKH01000038">
    <property type="protein sequence ID" value="PVY36018.1"/>
    <property type="molecule type" value="Genomic_DNA"/>
</dbReference>
<dbReference type="Proteomes" id="UP000245959">
    <property type="component" value="Unassembled WGS sequence"/>
</dbReference>
<dbReference type="Gene3D" id="3.40.50.2000">
    <property type="entry name" value="Glycogen Phosphorylase B"/>
    <property type="match status" value="2"/>
</dbReference>
<dbReference type="GO" id="GO:0016757">
    <property type="term" value="F:glycosyltransferase activity"/>
    <property type="evidence" value="ECO:0007669"/>
    <property type="project" value="InterPro"/>
</dbReference>
<dbReference type="AlphaFoldDB" id="A0A2U1AHZ5"/>
<dbReference type="PANTHER" id="PTHR12526:SF641">
    <property type="entry name" value="LIPOPOLYSACCHARIDE CORE BIOSYNTHESIS PROTEIN RFAG"/>
    <property type="match status" value="1"/>
</dbReference>
<protein>
    <submittedName>
        <fullName evidence="3">Glycosyltransferase family 4 protein</fullName>
    </submittedName>
    <submittedName>
        <fullName evidence="4">UDP-glucose:(Heptosyl)LPS alpha-1,3-glucosyltransferase</fullName>
    </submittedName>
</protein>
<dbReference type="RefSeq" id="WP_116885616.1">
    <property type="nucleotide sequence ID" value="NZ_CABMMC010000105.1"/>
</dbReference>
<comment type="caution">
    <text evidence="4">The sequence shown here is derived from an EMBL/GenBank/DDBJ whole genome shotgun (WGS) entry which is preliminary data.</text>
</comment>
<evidence type="ECO:0000313" key="5">
    <source>
        <dbReference type="Proteomes" id="UP000245959"/>
    </source>
</evidence>
<dbReference type="SUPFAM" id="SSF53756">
    <property type="entry name" value="UDP-Glycosyltransferase/glycogen phosphorylase"/>
    <property type="match status" value="1"/>
</dbReference>
<dbReference type="Proteomes" id="UP000576225">
    <property type="component" value="Unassembled WGS sequence"/>
</dbReference>
<proteinExistence type="predicted"/>
<dbReference type="Pfam" id="PF00534">
    <property type="entry name" value="Glycos_transf_1"/>
    <property type="match status" value="1"/>
</dbReference>
<name>A0A2U1AHZ5_9BACT</name>
<reference evidence="4 5" key="1">
    <citation type="submission" date="2018-04" db="EMBL/GenBank/DDBJ databases">
        <title>Genomic Encyclopedia of Type Strains, Phase IV (KMG-IV): sequencing the most valuable type-strain genomes for metagenomic binning, comparative biology and taxonomic classification.</title>
        <authorList>
            <person name="Goeker M."/>
        </authorList>
    </citation>
    <scope>NUCLEOTIDE SEQUENCE [LARGE SCALE GENOMIC DNA]</scope>
    <source>
        <strain evidence="4 5">DSM 14823</strain>
    </source>
</reference>
<feature type="domain" description="Glycosyltransferase subfamily 4-like N-terminal" evidence="2">
    <location>
        <begin position="14"/>
        <end position="173"/>
    </location>
</feature>
<dbReference type="Pfam" id="PF13439">
    <property type="entry name" value="Glyco_transf_4"/>
    <property type="match status" value="1"/>
</dbReference>
<reference evidence="3 6" key="2">
    <citation type="submission" date="2020-04" db="EMBL/GenBank/DDBJ databases">
        <authorList>
            <person name="Hitch T.C.A."/>
            <person name="Wylensek D."/>
            <person name="Clavel T."/>
        </authorList>
    </citation>
    <scope>NUCLEOTIDE SEQUENCE [LARGE SCALE GENOMIC DNA]</scope>
    <source>
        <strain evidence="3 6">COR2-253-APC-1A</strain>
    </source>
</reference>
<keyword evidence="5" id="KW-1185">Reference proteome</keyword>
<evidence type="ECO:0000313" key="6">
    <source>
        <dbReference type="Proteomes" id="UP000576225"/>
    </source>
</evidence>
<dbReference type="InterPro" id="IPR028098">
    <property type="entry name" value="Glyco_trans_4-like_N"/>
</dbReference>
<dbReference type="InterPro" id="IPR001296">
    <property type="entry name" value="Glyco_trans_1"/>
</dbReference>
<gene>
    <name evidence="4" type="ORF">C8D82_13818</name>
    <name evidence="3" type="ORF">HF882_16245</name>
</gene>
<organism evidence="4 5">
    <name type="scientific">Victivallis vadensis</name>
    <dbReference type="NCBI Taxonomy" id="172901"/>
    <lineage>
        <taxon>Bacteria</taxon>
        <taxon>Pseudomonadati</taxon>
        <taxon>Lentisphaerota</taxon>
        <taxon>Lentisphaeria</taxon>
        <taxon>Victivallales</taxon>
        <taxon>Victivallaceae</taxon>
        <taxon>Victivallis</taxon>
    </lineage>
</organism>
<evidence type="ECO:0000259" key="2">
    <source>
        <dbReference type="Pfam" id="PF13439"/>
    </source>
</evidence>
<dbReference type="CDD" id="cd03801">
    <property type="entry name" value="GT4_PimA-like"/>
    <property type="match status" value="1"/>
</dbReference>
<dbReference type="PANTHER" id="PTHR12526">
    <property type="entry name" value="GLYCOSYLTRANSFERASE"/>
    <property type="match status" value="1"/>
</dbReference>
<sequence>MKLAFGIFKYFPHGGLQRDMMRIAAEAVRRGHRVTVYAISAEGEIPAGVKLELLPVSGWSNHGRAKRFAAALRRKFEAEKPDLFFAFNRMPGADLYFAADNCFALSAQRHPALVRKLLPRYRTFLAFEEAIFAPQAKTVILYLTPGQLRDFQQVYHTPAERFRLLPPGIPADRRRPEHPEPVREAKRREFGISADEILLIQVGSGFRTKGVDRSLRAVAALPEELKKRTRLLVAGRDSGNTCPKLAASLGISNRVIFAGGRDDVGALLLAADLLIHPARNEATGTVLIEALAAGTPVMATANCGFANYVAESGGIVIPADPFEQETFDRELAAALSTPGRLEQLKQLAIDYGAKADFYRRAEAAVDYIEEAAHAGNR</sequence>
<dbReference type="OrthoDB" id="9802524at2"/>
<evidence type="ECO:0000313" key="3">
    <source>
        <dbReference type="EMBL" id="NMD88139.1"/>
    </source>
</evidence>
<evidence type="ECO:0000259" key="1">
    <source>
        <dbReference type="Pfam" id="PF00534"/>
    </source>
</evidence>
<dbReference type="GeneID" id="78296887"/>
<dbReference type="EMBL" id="JABAEW010000038">
    <property type="protein sequence ID" value="NMD88139.1"/>
    <property type="molecule type" value="Genomic_DNA"/>
</dbReference>